<keyword evidence="6 11" id="KW-0812">Transmembrane</keyword>
<keyword evidence="10 11" id="KW-0472">Membrane</keyword>
<keyword evidence="2" id="KW-1003">Cell membrane</keyword>
<dbReference type="Gene3D" id="1.10.3730.20">
    <property type="match status" value="1"/>
</dbReference>
<comment type="subcellular location">
    <subcellularLocation>
        <location evidence="1">Cell membrane</location>
        <topology evidence="1">Multi-pass membrane protein</topology>
    </subcellularLocation>
</comment>
<evidence type="ECO:0000256" key="9">
    <source>
        <dbReference type="ARBA" id="ARBA00023098"/>
    </source>
</evidence>
<protein>
    <submittedName>
        <fullName evidence="13">EamA family transporter</fullName>
    </submittedName>
</protein>
<dbReference type="RefSeq" id="WP_263124951.1">
    <property type="nucleotide sequence ID" value="NZ_CP106753.1"/>
</dbReference>
<evidence type="ECO:0000256" key="5">
    <source>
        <dbReference type="ARBA" id="ARBA00022556"/>
    </source>
</evidence>
<dbReference type="InterPro" id="IPR000390">
    <property type="entry name" value="Small_drug/metabolite_transptr"/>
</dbReference>
<keyword evidence="4" id="KW-0997">Cell inner membrane</keyword>
<evidence type="ECO:0000256" key="1">
    <source>
        <dbReference type="ARBA" id="ARBA00004651"/>
    </source>
</evidence>
<evidence type="ECO:0000256" key="7">
    <source>
        <dbReference type="ARBA" id="ARBA00022985"/>
    </source>
</evidence>
<dbReference type="PANTHER" id="PTHR30561:SF9">
    <property type="entry name" value="4-AMINO-4-DEOXY-L-ARABINOSE-PHOSPHOUNDECAPRENOL FLIPPASE SUBUNIT ARNF-RELATED"/>
    <property type="match status" value="1"/>
</dbReference>
<evidence type="ECO:0000256" key="3">
    <source>
        <dbReference type="ARBA" id="ARBA00022516"/>
    </source>
</evidence>
<keyword evidence="3" id="KW-0444">Lipid biosynthesis</keyword>
<evidence type="ECO:0000313" key="14">
    <source>
        <dbReference type="Proteomes" id="UP001061302"/>
    </source>
</evidence>
<dbReference type="InterPro" id="IPR037185">
    <property type="entry name" value="EmrE-like"/>
</dbReference>
<keyword evidence="7" id="KW-0448">Lipopolysaccharide biosynthesis</keyword>
<evidence type="ECO:0000256" key="11">
    <source>
        <dbReference type="SAM" id="Phobius"/>
    </source>
</evidence>
<keyword evidence="8 11" id="KW-1133">Transmembrane helix</keyword>
<dbReference type="Pfam" id="PF00892">
    <property type="entry name" value="EamA"/>
    <property type="match status" value="1"/>
</dbReference>
<feature type="transmembrane region" description="Helical" evidence="11">
    <location>
        <begin position="68"/>
        <end position="88"/>
    </location>
</feature>
<feature type="domain" description="EamA" evidence="12">
    <location>
        <begin position="42"/>
        <end position="110"/>
    </location>
</feature>
<feature type="transmembrane region" description="Helical" evidence="11">
    <location>
        <begin position="94"/>
        <end position="113"/>
    </location>
</feature>
<evidence type="ECO:0000259" key="12">
    <source>
        <dbReference type="Pfam" id="PF00892"/>
    </source>
</evidence>
<gene>
    <name evidence="13" type="ORF">N8I74_00550</name>
</gene>
<keyword evidence="14" id="KW-1185">Reference proteome</keyword>
<reference evidence="13" key="1">
    <citation type="submission" date="2022-10" db="EMBL/GenBank/DDBJ databases">
        <title>Chitiniphilus purpureus sp. nov., a novel chitin-degrading bacterium isolated from crawfish pond sediment.</title>
        <authorList>
            <person name="Li K."/>
        </authorList>
    </citation>
    <scope>NUCLEOTIDE SEQUENCE</scope>
    <source>
        <strain evidence="13">CD1</strain>
    </source>
</reference>
<dbReference type="EMBL" id="CP106753">
    <property type="protein sequence ID" value="UXY15540.1"/>
    <property type="molecule type" value="Genomic_DNA"/>
</dbReference>
<dbReference type="SUPFAM" id="SSF103481">
    <property type="entry name" value="Multidrug resistance efflux transporter EmrE"/>
    <property type="match status" value="1"/>
</dbReference>
<evidence type="ECO:0000256" key="8">
    <source>
        <dbReference type="ARBA" id="ARBA00022989"/>
    </source>
</evidence>
<dbReference type="InterPro" id="IPR000620">
    <property type="entry name" value="EamA_dom"/>
</dbReference>
<keyword evidence="5" id="KW-0441">Lipid A biosynthesis</keyword>
<evidence type="ECO:0000256" key="6">
    <source>
        <dbReference type="ARBA" id="ARBA00022692"/>
    </source>
</evidence>
<keyword evidence="9" id="KW-0443">Lipid metabolism</keyword>
<name>A0ABY6DME3_9NEIS</name>
<evidence type="ECO:0000256" key="10">
    <source>
        <dbReference type="ARBA" id="ARBA00023136"/>
    </source>
</evidence>
<dbReference type="Proteomes" id="UP001061302">
    <property type="component" value="Chromosome"/>
</dbReference>
<evidence type="ECO:0000256" key="4">
    <source>
        <dbReference type="ARBA" id="ARBA00022519"/>
    </source>
</evidence>
<sequence length="117" mass="12915">MKILLLLVYVFGMTVGQILFKQVSDSASSGQNIFFHLLRELKFYIAISLYGVLTFYWVWLLDRIPLSSAYPFVALSIALVALIGMIFWGEAVEGLKVLGILLILAGVICIGLSKGTL</sequence>
<evidence type="ECO:0000256" key="2">
    <source>
        <dbReference type="ARBA" id="ARBA00022475"/>
    </source>
</evidence>
<dbReference type="PANTHER" id="PTHR30561">
    <property type="entry name" value="SMR FAMILY PROTON-DEPENDENT DRUG EFFLUX TRANSPORTER SUGE"/>
    <property type="match status" value="1"/>
</dbReference>
<accession>A0ABY6DME3</accession>
<feature type="transmembrane region" description="Helical" evidence="11">
    <location>
        <begin position="43"/>
        <end position="61"/>
    </location>
</feature>
<proteinExistence type="predicted"/>
<organism evidence="13 14">
    <name type="scientific">Chitiniphilus purpureus</name>
    <dbReference type="NCBI Taxonomy" id="2981137"/>
    <lineage>
        <taxon>Bacteria</taxon>
        <taxon>Pseudomonadati</taxon>
        <taxon>Pseudomonadota</taxon>
        <taxon>Betaproteobacteria</taxon>
        <taxon>Neisseriales</taxon>
        <taxon>Chitinibacteraceae</taxon>
        <taxon>Chitiniphilus</taxon>
    </lineage>
</organism>
<evidence type="ECO:0000313" key="13">
    <source>
        <dbReference type="EMBL" id="UXY15540.1"/>
    </source>
</evidence>